<organism evidence="2 3">
    <name type="scientific">Granulicella mallensis</name>
    <dbReference type="NCBI Taxonomy" id="940614"/>
    <lineage>
        <taxon>Bacteria</taxon>
        <taxon>Pseudomonadati</taxon>
        <taxon>Acidobacteriota</taxon>
        <taxon>Terriglobia</taxon>
        <taxon>Terriglobales</taxon>
        <taxon>Acidobacteriaceae</taxon>
        <taxon>Granulicella</taxon>
    </lineage>
</organism>
<feature type="domain" description="Transposase IS200-like" evidence="1">
    <location>
        <begin position="8"/>
        <end position="116"/>
    </location>
</feature>
<evidence type="ECO:0000313" key="3">
    <source>
        <dbReference type="Proteomes" id="UP000584867"/>
    </source>
</evidence>
<reference evidence="2 3" key="1">
    <citation type="submission" date="2020-08" db="EMBL/GenBank/DDBJ databases">
        <title>Genomic Encyclopedia of Type Strains, Phase IV (KMG-V): Genome sequencing to study the core and pangenomes of soil and plant-associated prokaryotes.</title>
        <authorList>
            <person name="Whitman W."/>
        </authorList>
    </citation>
    <scope>NUCLEOTIDE SEQUENCE [LARGE SCALE GENOMIC DNA]</scope>
    <source>
        <strain evidence="2 3">X5P3</strain>
    </source>
</reference>
<accession>A0A7W7ZPT0</accession>
<dbReference type="RefSeq" id="WP_184255413.1">
    <property type="nucleotide sequence ID" value="NZ_JACHIO010000008.1"/>
</dbReference>
<sequence>MATPPRTAIAGTFFVTAITYNGRRLFQVDTNAQLLIATLQHYRAEGLYKLYSFVVMPDHVHLLLTTDDLPKTMQHIKGGFSRRIESKLPVWQLGFTDHLVLDREHFESRRHYIHENPVRERLVESAEKYPYSSAFRG</sequence>
<gene>
    <name evidence="2" type="ORF">HDF15_002248</name>
</gene>
<dbReference type="PANTHER" id="PTHR36966:SF1">
    <property type="entry name" value="REP-ASSOCIATED TYROSINE TRANSPOSASE"/>
    <property type="match status" value="1"/>
</dbReference>
<protein>
    <submittedName>
        <fullName evidence="2">Putative transposase</fullName>
    </submittedName>
</protein>
<proteinExistence type="predicted"/>
<dbReference type="Pfam" id="PF01797">
    <property type="entry name" value="Y1_Tnp"/>
    <property type="match status" value="1"/>
</dbReference>
<name>A0A7W7ZPT0_9BACT</name>
<dbReference type="EMBL" id="JACHIO010000008">
    <property type="protein sequence ID" value="MBB5063900.1"/>
    <property type="molecule type" value="Genomic_DNA"/>
</dbReference>
<dbReference type="PANTHER" id="PTHR36966">
    <property type="entry name" value="REP-ASSOCIATED TYROSINE TRANSPOSASE"/>
    <property type="match status" value="1"/>
</dbReference>
<dbReference type="InterPro" id="IPR002686">
    <property type="entry name" value="Transposase_17"/>
</dbReference>
<evidence type="ECO:0000313" key="2">
    <source>
        <dbReference type="EMBL" id="MBB5063900.1"/>
    </source>
</evidence>
<dbReference type="AlphaFoldDB" id="A0A7W7ZPT0"/>
<dbReference type="Proteomes" id="UP000584867">
    <property type="component" value="Unassembled WGS sequence"/>
</dbReference>
<dbReference type="GO" id="GO:0004803">
    <property type="term" value="F:transposase activity"/>
    <property type="evidence" value="ECO:0007669"/>
    <property type="project" value="InterPro"/>
</dbReference>
<dbReference type="SMART" id="SM01321">
    <property type="entry name" value="Y1_Tnp"/>
    <property type="match status" value="1"/>
</dbReference>
<dbReference type="Gene3D" id="3.30.70.1290">
    <property type="entry name" value="Transposase IS200-like"/>
    <property type="match status" value="1"/>
</dbReference>
<evidence type="ECO:0000259" key="1">
    <source>
        <dbReference type="SMART" id="SM01321"/>
    </source>
</evidence>
<dbReference type="GO" id="GO:0006313">
    <property type="term" value="P:DNA transposition"/>
    <property type="evidence" value="ECO:0007669"/>
    <property type="project" value="InterPro"/>
</dbReference>
<dbReference type="InterPro" id="IPR052715">
    <property type="entry name" value="RAYT_transposase"/>
</dbReference>
<dbReference type="NCBIfam" id="NF047646">
    <property type="entry name" value="REP_Tyr_transpos"/>
    <property type="match status" value="1"/>
</dbReference>
<dbReference type="GO" id="GO:0043565">
    <property type="term" value="F:sequence-specific DNA binding"/>
    <property type="evidence" value="ECO:0007669"/>
    <property type="project" value="TreeGrafter"/>
</dbReference>
<comment type="caution">
    <text evidence="2">The sequence shown here is derived from an EMBL/GenBank/DDBJ whole genome shotgun (WGS) entry which is preliminary data.</text>
</comment>
<dbReference type="InterPro" id="IPR036515">
    <property type="entry name" value="Transposase_17_sf"/>
</dbReference>
<dbReference type="SUPFAM" id="SSF143422">
    <property type="entry name" value="Transposase IS200-like"/>
    <property type="match status" value="1"/>
</dbReference>